<sequence>MGCTSAKQVSAVPSDEEGRGKNYSNGDLYSDEYKLKGVEEVKYMRGEENRVNARNQENLEKSNAQHRGKNQKEVTSSNKANIHTSESQQEFFRMLDEKIEKGRDYCSEEEEDGT</sequence>
<dbReference type="PANTHER" id="PTHR14974:SF3">
    <property type="entry name" value="SIMILAR TO RIKEN CDNA 1700025G04 GENE"/>
    <property type="match status" value="1"/>
</dbReference>
<protein>
    <submittedName>
        <fullName evidence="2">Uncharacterized protein</fullName>
    </submittedName>
</protein>
<evidence type="ECO:0000256" key="1">
    <source>
        <dbReference type="SAM" id="MobiDB-lite"/>
    </source>
</evidence>
<dbReference type="EMBL" id="JBBPFD010000018">
    <property type="protein sequence ID" value="KAK7889682.1"/>
    <property type="molecule type" value="Genomic_DNA"/>
</dbReference>
<feature type="compositionally biased region" description="Polar residues" evidence="1">
    <location>
        <begin position="73"/>
        <end position="90"/>
    </location>
</feature>
<dbReference type="Proteomes" id="UP001460270">
    <property type="component" value="Unassembled WGS sequence"/>
</dbReference>
<dbReference type="AlphaFoldDB" id="A0AAW0N695"/>
<organism evidence="2 3">
    <name type="scientific">Mugilogobius chulae</name>
    <name type="common">yellowstripe goby</name>
    <dbReference type="NCBI Taxonomy" id="88201"/>
    <lineage>
        <taxon>Eukaryota</taxon>
        <taxon>Metazoa</taxon>
        <taxon>Chordata</taxon>
        <taxon>Craniata</taxon>
        <taxon>Vertebrata</taxon>
        <taxon>Euteleostomi</taxon>
        <taxon>Actinopterygii</taxon>
        <taxon>Neopterygii</taxon>
        <taxon>Teleostei</taxon>
        <taxon>Neoteleostei</taxon>
        <taxon>Acanthomorphata</taxon>
        <taxon>Gobiaria</taxon>
        <taxon>Gobiiformes</taxon>
        <taxon>Gobioidei</taxon>
        <taxon>Gobiidae</taxon>
        <taxon>Gobionellinae</taxon>
        <taxon>Mugilogobius</taxon>
    </lineage>
</organism>
<dbReference type="Pfam" id="PF15389">
    <property type="entry name" value="DUF4612"/>
    <property type="match status" value="1"/>
</dbReference>
<name>A0AAW0N695_9GOBI</name>
<evidence type="ECO:0000313" key="3">
    <source>
        <dbReference type="Proteomes" id="UP001460270"/>
    </source>
</evidence>
<reference evidence="3" key="1">
    <citation type="submission" date="2024-04" db="EMBL/GenBank/DDBJ databases">
        <title>Salinicola lusitanus LLJ914,a marine bacterium isolated from the Okinawa Trough.</title>
        <authorList>
            <person name="Li J."/>
        </authorList>
    </citation>
    <scope>NUCLEOTIDE SEQUENCE [LARGE SCALE GENOMIC DNA]</scope>
</reference>
<comment type="caution">
    <text evidence="2">The sequence shown here is derived from an EMBL/GenBank/DDBJ whole genome shotgun (WGS) entry which is preliminary data.</text>
</comment>
<proteinExistence type="predicted"/>
<gene>
    <name evidence="2" type="ORF">WMY93_025242</name>
</gene>
<dbReference type="InterPro" id="IPR027967">
    <property type="entry name" value="DUF4612"/>
</dbReference>
<evidence type="ECO:0000313" key="2">
    <source>
        <dbReference type="EMBL" id="KAK7889682.1"/>
    </source>
</evidence>
<keyword evidence="3" id="KW-1185">Reference proteome</keyword>
<feature type="region of interest" description="Disordered" evidence="1">
    <location>
        <begin position="1"/>
        <end position="30"/>
    </location>
</feature>
<dbReference type="PANTHER" id="PTHR14974">
    <property type="entry name" value="SIMILAR TO RIKEN CDNA 1700025G04 GENE"/>
    <property type="match status" value="1"/>
</dbReference>
<accession>A0AAW0N695</accession>
<feature type="region of interest" description="Disordered" evidence="1">
    <location>
        <begin position="46"/>
        <end position="90"/>
    </location>
</feature>